<feature type="domain" description="OmpR/PhoB-type" evidence="4">
    <location>
        <begin position="8"/>
        <end position="104"/>
    </location>
</feature>
<dbReference type="Gene3D" id="1.10.10.10">
    <property type="entry name" value="Winged helix-like DNA-binding domain superfamily/Winged helix DNA-binding domain"/>
    <property type="match status" value="1"/>
</dbReference>
<organism evidence="5 6">
    <name type="scientific">Vibrio lentus</name>
    <dbReference type="NCBI Taxonomy" id="136468"/>
    <lineage>
        <taxon>Bacteria</taxon>
        <taxon>Pseudomonadati</taxon>
        <taxon>Pseudomonadota</taxon>
        <taxon>Gammaproteobacteria</taxon>
        <taxon>Vibrionales</taxon>
        <taxon>Vibrionaceae</taxon>
        <taxon>Vibrio</taxon>
    </lineage>
</organism>
<feature type="transmembrane region" description="Helical" evidence="3">
    <location>
        <begin position="160"/>
        <end position="179"/>
    </location>
</feature>
<evidence type="ECO:0000256" key="2">
    <source>
        <dbReference type="PROSITE-ProRule" id="PRU01091"/>
    </source>
</evidence>
<accession>A0A2N7KKM1</accession>
<dbReference type="InterPro" id="IPR016032">
    <property type="entry name" value="Sig_transdc_resp-reg_C-effctor"/>
</dbReference>
<evidence type="ECO:0000256" key="1">
    <source>
        <dbReference type="ARBA" id="ARBA00023125"/>
    </source>
</evidence>
<dbReference type="GO" id="GO:0003677">
    <property type="term" value="F:DNA binding"/>
    <property type="evidence" value="ECO:0007669"/>
    <property type="project" value="UniProtKB-UniRule"/>
</dbReference>
<dbReference type="CDD" id="cd00383">
    <property type="entry name" value="trans_reg_C"/>
    <property type="match status" value="1"/>
</dbReference>
<dbReference type="GO" id="GO:0000160">
    <property type="term" value="P:phosphorelay signal transduction system"/>
    <property type="evidence" value="ECO:0007669"/>
    <property type="project" value="InterPro"/>
</dbReference>
<feature type="DNA-binding region" description="OmpR/PhoB-type" evidence="2">
    <location>
        <begin position="8"/>
        <end position="104"/>
    </location>
</feature>
<gene>
    <name evidence="5" type="ORF">BCT49_21875</name>
</gene>
<protein>
    <recommendedName>
        <fullName evidence="4">OmpR/PhoB-type domain-containing protein</fullName>
    </recommendedName>
</protein>
<dbReference type="EMBL" id="MCZK01000018">
    <property type="protein sequence ID" value="PMM76859.1"/>
    <property type="molecule type" value="Genomic_DNA"/>
</dbReference>
<evidence type="ECO:0000313" key="5">
    <source>
        <dbReference type="EMBL" id="PMM76859.1"/>
    </source>
</evidence>
<sequence>MTKLTLEPPVYLIGEYLYSSTSGVLSKDNNLTRLRAKESALLNALIKQVPEVLSRENIVQELYENTYATDATINQLVKRLRKAMGDDQRSLIRTIPKQGYLLAIAPKLIEEHPHVSPEIPAKYLAVEHGDFDPVDVKVEELNRVNKSKIQPRDESRLQRFGAVTVIGCLLAVAVGYGLGSSFAPSARYLEQVSVVEAENQHIDTLSQTPTVVIDKDQQVMAIYLKDDEETVHCAYQEQVTLCN</sequence>
<evidence type="ECO:0000313" key="6">
    <source>
        <dbReference type="Proteomes" id="UP000235406"/>
    </source>
</evidence>
<keyword evidence="3" id="KW-0812">Transmembrane</keyword>
<dbReference type="Proteomes" id="UP000235406">
    <property type="component" value="Unassembled WGS sequence"/>
</dbReference>
<reference evidence="6" key="1">
    <citation type="submission" date="2016-07" db="EMBL/GenBank/DDBJ databases">
        <title>Nontailed viruses are major unrecognized killers of bacteria in the ocean.</title>
        <authorList>
            <person name="Kauffman K."/>
            <person name="Hussain F."/>
            <person name="Yang J."/>
            <person name="Arevalo P."/>
            <person name="Brown J."/>
            <person name="Cutler M."/>
            <person name="Kelly L."/>
            <person name="Polz M.F."/>
        </authorList>
    </citation>
    <scope>NUCLEOTIDE SEQUENCE [LARGE SCALE GENOMIC DNA]</scope>
    <source>
        <strain evidence="6">10N.261.46.F8</strain>
    </source>
</reference>
<dbReference type="GO" id="GO:0006355">
    <property type="term" value="P:regulation of DNA-templated transcription"/>
    <property type="evidence" value="ECO:0007669"/>
    <property type="project" value="InterPro"/>
</dbReference>
<dbReference type="RefSeq" id="WP_102433929.1">
    <property type="nucleotide sequence ID" value="NZ_CAWNVI010000018.1"/>
</dbReference>
<dbReference type="SUPFAM" id="SSF46894">
    <property type="entry name" value="C-terminal effector domain of the bipartite response regulators"/>
    <property type="match status" value="1"/>
</dbReference>
<dbReference type="OrthoDB" id="6311790at2"/>
<dbReference type="InterPro" id="IPR001867">
    <property type="entry name" value="OmpR/PhoB-type_DNA-bd"/>
</dbReference>
<keyword evidence="1 2" id="KW-0238">DNA-binding</keyword>
<dbReference type="AlphaFoldDB" id="A0A2N7KKM1"/>
<keyword evidence="3" id="KW-1133">Transmembrane helix</keyword>
<dbReference type="PROSITE" id="PS51755">
    <property type="entry name" value="OMPR_PHOB"/>
    <property type="match status" value="1"/>
</dbReference>
<comment type="caution">
    <text evidence="5">The sequence shown here is derived from an EMBL/GenBank/DDBJ whole genome shotgun (WGS) entry which is preliminary data.</text>
</comment>
<dbReference type="Pfam" id="PF00486">
    <property type="entry name" value="Trans_reg_C"/>
    <property type="match status" value="1"/>
</dbReference>
<evidence type="ECO:0000256" key="3">
    <source>
        <dbReference type="SAM" id="Phobius"/>
    </source>
</evidence>
<dbReference type="InterPro" id="IPR036388">
    <property type="entry name" value="WH-like_DNA-bd_sf"/>
</dbReference>
<proteinExistence type="predicted"/>
<evidence type="ECO:0000259" key="4">
    <source>
        <dbReference type="PROSITE" id="PS51755"/>
    </source>
</evidence>
<dbReference type="SMART" id="SM00862">
    <property type="entry name" value="Trans_reg_C"/>
    <property type="match status" value="1"/>
</dbReference>
<name>A0A2N7KKM1_9VIBR</name>
<keyword evidence="3" id="KW-0472">Membrane</keyword>